<dbReference type="InterPro" id="IPR035906">
    <property type="entry name" value="MetI-like_sf"/>
</dbReference>
<evidence type="ECO:0000256" key="5">
    <source>
        <dbReference type="ARBA" id="ARBA00022989"/>
    </source>
</evidence>
<dbReference type="PANTHER" id="PTHR43386">
    <property type="entry name" value="OLIGOPEPTIDE TRANSPORT SYSTEM PERMEASE PROTEIN APPC"/>
    <property type="match status" value="1"/>
</dbReference>
<feature type="transmembrane region" description="Helical" evidence="7">
    <location>
        <begin position="213"/>
        <end position="230"/>
    </location>
</feature>
<proteinExistence type="inferred from homology"/>
<comment type="similarity">
    <text evidence="7">Belongs to the binding-protein-dependent transport system permease family.</text>
</comment>
<feature type="transmembrane region" description="Helical" evidence="7">
    <location>
        <begin position="318"/>
        <end position="337"/>
    </location>
</feature>
<sequence length="349" mass="36756">MSAVDAPAGPAPATTAAARRATRPWWLISLAAVAGLAATYAGAVDLAGSTPVRVVLVVAGLWILLRATDAALQRLRPGTDTGLVLASAWLLLIGGAAIAADWLPMAEGRDIAKTLTTPTLLRPDLFSAHPLGTDRQGLDLLAEIVYGARISLVVGFAAVLVGTLVGGTIGLLAGYYRGWLDRVVAVVADSMLAFPPLVLLLALVAVLQPSVRNVTIGLSILIIPTYIRLVRANTLTFAQREFVTAARALGARDRRVILREIAPNVALPVASYGFVIVGVLIVAEASLSFLGLSVQRPNPTWGNLIAAGQSSFATDPHLVFVPGTALFLTVFSLNRVGERLRRSWDRSAR</sequence>
<dbReference type="Proteomes" id="UP001589867">
    <property type="component" value="Unassembled WGS sequence"/>
</dbReference>
<dbReference type="RefSeq" id="WP_377248065.1">
    <property type="nucleotide sequence ID" value="NZ_JBHLUH010000009.1"/>
</dbReference>
<evidence type="ECO:0000259" key="8">
    <source>
        <dbReference type="PROSITE" id="PS50928"/>
    </source>
</evidence>
<comment type="caution">
    <text evidence="9">The sequence shown here is derived from an EMBL/GenBank/DDBJ whole genome shotgun (WGS) entry which is preliminary data.</text>
</comment>
<evidence type="ECO:0000313" key="10">
    <source>
        <dbReference type="Proteomes" id="UP001589867"/>
    </source>
</evidence>
<evidence type="ECO:0000256" key="1">
    <source>
        <dbReference type="ARBA" id="ARBA00004651"/>
    </source>
</evidence>
<evidence type="ECO:0000256" key="3">
    <source>
        <dbReference type="ARBA" id="ARBA00022475"/>
    </source>
</evidence>
<protein>
    <submittedName>
        <fullName evidence="9">ABC transporter permease</fullName>
    </submittedName>
</protein>
<keyword evidence="4 7" id="KW-0812">Transmembrane</keyword>
<dbReference type="SUPFAM" id="SSF161098">
    <property type="entry name" value="MetI-like"/>
    <property type="match status" value="1"/>
</dbReference>
<evidence type="ECO:0000256" key="4">
    <source>
        <dbReference type="ARBA" id="ARBA00022692"/>
    </source>
</evidence>
<feature type="domain" description="ABC transmembrane type-1" evidence="8">
    <location>
        <begin position="148"/>
        <end position="337"/>
    </location>
</feature>
<keyword evidence="10" id="KW-1185">Reference proteome</keyword>
<evidence type="ECO:0000256" key="7">
    <source>
        <dbReference type="RuleBase" id="RU363032"/>
    </source>
</evidence>
<evidence type="ECO:0000256" key="6">
    <source>
        <dbReference type="ARBA" id="ARBA00023136"/>
    </source>
</evidence>
<dbReference type="PROSITE" id="PS50928">
    <property type="entry name" value="ABC_TM1"/>
    <property type="match status" value="1"/>
</dbReference>
<dbReference type="CDD" id="cd06261">
    <property type="entry name" value="TM_PBP2"/>
    <property type="match status" value="1"/>
</dbReference>
<keyword evidence="5 7" id="KW-1133">Transmembrane helix</keyword>
<dbReference type="Gene3D" id="1.10.3720.10">
    <property type="entry name" value="MetI-like"/>
    <property type="match status" value="1"/>
</dbReference>
<keyword evidence="2 7" id="KW-0813">Transport</keyword>
<dbReference type="InterPro" id="IPR000515">
    <property type="entry name" value="MetI-like"/>
</dbReference>
<keyword evidence="6 7" id="KW-0472">Membrane</keyword>
<feature type="transmembrane region" description="Helical" evidence="7">
    <location>
        <begin position="50"/>
        <end position="68"/>
    </location>
</feature>
<feature type="transmembrane region" description="Helical" evidence="7">
    <location>
        <begin position="150"/>
        <end position="176"/>
    </location>
</feature>
<dbReference type="Pfam" id="PF00528">
    <property type="entry name" value="BPD_transp_1"/>
    <property type="match status" value="1"/>
</dbReference>
<organism evidence="9 10">
    <name type="scientific">Phytohabitans kaempferiae</name>
    <dbReference type="NCBI Taxonomy" id="1620943"/>
    <lineage>
        <taxon>Bacteria</taxon>
        <taxon>Bacillati</taxon>
        <taxon>Actinomycetota</taxon>
        <taxon>Actinomycetes</taxon>
        <taxon>Micromonosporales</taxon>
        <taxon>Micromonosporaceae</taxon>
    </lineage>
</organism>
<feature type="transmembrane region" description="Helical" evidence="7">
    <location>
        <begin position="183"/>
        <end position="207"/>
    </location>
</feature>
<feature type="transmembrane region" description="Helical" evidence="7">
    <location>
        <begin position="25"/>
        <end position="44"/>
    </location>
</feature>
<feature type="transmembrane region" description="Helical" evidence="7">
    <location>
        <begin position="261"/>
        <end position="283"/>
    </location>
</feature>
<comment type="subcellular location">
    <subcellularLocation>
        <location evidence="1 7">Cell membrane</location>
        <topology evidence="1 7">Multi-pass membrane protein</topology>
    </subcellularLocation>
</comment>
<keyword evidence="3" id="KW-1003">Cell membrane</keyword>
<evidence type="ECO:0000256" key="2">
    <source>
        <dbReference type="ARBA" id="ARBA00022448"/>
    </source>
</evidence>
<accession>A0ABV6LZ33</accession>
<name>A0ABV6LZ33_9ACTN</name>
<reference evidence="9 10" key="1">
    <citation type="submission" date="2024-09" db="EMBL/GenBank/DDBJ databases">
        <authorList>
            <person name="Sun Q."/>
            <person name="Mori K."/>
        </authorList>
    </citation>
    <scope>NUCLEOTIDE SEQUENCE [LARGE SCALE GENOMIC DNA]</scope>
    <source>
        <strain evidence="9 10">TBRC 3947</strain>
    </source>
</reference>
<dbReference type="EMBL" id="JBHLUH010000009">
    <property type="protein sequence ID" value="MFC0527686.1"/>
    <property type="molecule type" value="Genomic_DNA"/>
</dbReference>
<evidence type="ECO:0000313" key="9">
    <source>
        <dbReference type="EMBL" id="MFC0527686.1"/>
    </source>
</evidence>
<feature type="transmembrane region" description="Helical" evidence="7">
    <location>
        <begin position="80"/>
        <end position="100"/>
    </location>
</feature>
<dbReference type="InterPro" id="IPR050366">
    <property type="entry name" value="BP-dependent_transpt_permease"/>
</dbReference>
<dbReference type="PANTHER" id="PTHR43386:SF1">
    <property type="entry name" value="D,D-DIPEPTIDE TRANSPORT SYSTEM PERMEASE PROTEIN DDPC-RELATED"/>
    <property type="match status" value="1"/>
</dbReference>
<gene>
    <name evidence="9" type="ORF">ACFFIA_08440</name>
</gene>